<keyword evidence="1" id="KW-0813">Transport</keyword>
<dbReference type="CDD" id="cd16373">
    <property type="entry name" value="DMSOR_beta_like"/>
    <property type="match status" value="1"/>
</dbReference>
<dbReference type="InterPro" id="IPR051684">
    <property type="entry name" value="Electron_Trans/Redox"/>
</dbReference>
<reference evidence="10 11" key="1">
    <citation type="submission" date="2019-02" db="EMBL/GenBank/DDBJ databases">
        <title>Deep-cultivation of Planctomycetes and their phenomic and genomic characterization uncovers novel biology.</title>
        <authorList>
            <person name="Wiegand S."/>
            <person name="Jogler M."/>
            <person name="Boedeker C."/>
            <person name="Pinto D."/>
            <person name="Vollmers J."/>
            <person name="Rivas-Marin E."/>
            <person name="Kohn T."/>
            <person name="Peeters S.H."/>
            <person name="Heuer A."/>
            <person name="Rast P."/>
            <person name="Oberbeckmann S."/>
            <person name="Bunk B."/>
            <person name="Jeske O."/>
            <person name="Meyerdierks A."/>
            <person name="Storesund J.E."/>
            <person name="Kallscheuer N."/>
            <person name="Luecker S."/>
            <person name="Lage O.M."/>
            <person name="Pohl T."/>
            <person name="Merkel B.J."/>
            <person name="Hornburger P."/>
            <person name="Mueller R.-W."/>
            <person name="Bruemmer F."/>
            <person name="Labrenz M."/>
            <person name="Spormann A.M."/>
            <person name="Op Den Camp H."/>
            <person name="Overmann J."/>
            <person name="Amann R."/>
            <person name="Jetten M.S.M."/>
            <person name="Mascher T."/>
            <person name="Medema M.H."/>
            <person name="Devos D.P."/>
            <person name="Kaster A.-K."/>
            <person name="Ovreas L."/>
            <person name="Rohde M."/>
            <person name="Galperin M.Y."/>
            <person name="Jogler C."/>
        </authorList>
    </citation>
    <scope>NUCLEOTIDE SEQUENCE [LARGE SCALE GENOMIC DNA]</scope>
    <source>
        <strain evidence="10 11">V7</strain>
    </source>
</reference>
<feature type="domain" description="4Fe-4S ferredoxin-type" evidence="9">
    <location>
        <begin position="451"/>
        <end position="480"/>
    </location>
</feature>
<evidence type="ECO:0000256" key="2">
    <source>
        <dbReference type="ARBA" id="ARBA00022485"/>
    </source>
</evidence>
<dbReference type="GO" id="GO:0046872">
    <property type="term" value="F:metal ion binding"/>
    <property type="evidence" value="ECO:0007669"/>
    <property type="project" value="UniProtKB-KW"/>
</dbReference>
<organism evidence="10 11">
    <name type="scientific">Crateriforma conspicua</name>
    <dbReference type="NCBI Taxonomy" id="2527996"/>
    <lineage>
        <taxon>Bacteria</taxon>
        <taxon>Pseudomonadati</taxon>
        <taxon>Planctomycetota</taxon>
        <taxon>Planctomycetia</taxon>
        <taxon>Planctomycetales</taxon>
        <taxon>Planctomycetaceae</taxon>
        <taxon>Crateriforma</taxon>
    </lineage>
</organism>
<dbReference type="Pfam" id="PF00037">
    <property type="entry name" value="Fer4"/>
    <property type="match status" value="1"/>
</dbReference>
<dbReference type="PROSITE" id="PS00198">
    <property type="entry name" value="4FE4S_FER_1"/>
    <property type="match status" value="3"/>
</dbReference>
<accession>A0A5C6FUG9</accession>
<feature type="domain" description="4Fe-4S ferredoxin-type" evidence="9">
    <location>
        <begin position="706"/>
        <end position="733"/>
    </location>
</feature>
<feature type="compositionally biased region" description="Basic and acidic residues" evidence="7">
    <location>
        <begin position="756"/>
        <end position="771"/>
    </location>
</feature>
<feature type="domain" description="4Fe-4S ferredoxin-type" evidence="9">
    <location>
        <begin position="486"/>
        <end position="506"/>
    </location>
</feature>
<keyword evidence="8" id="KW-0812">Transmembrane</keyword>
<dbReference type="Pfam" id="PF13187">
    <property type="entry name" value="Fer4_9"/>
    <property type="match status" value="1"/>
</dbReference>
<keyword evidence="8" id="KW-0472">Membrane</keyword>
<evidence type="ECO:0000313" key="10">
    <source>
        <dbReference type="EMBL" id="TWU66016.1"/>
    </source>
</evidence>
<gene>
    <name evidence="10" type="primary">yccM_3</name>
    <name evidence="10" type="ORF">V7x_15720</name>
</gene>
<keyword evidence="4" id="KW-0249">Electron transport</keyword>
<dbReference type="AlphaFoldDB" id="A0A5C6FUG9"/>
<evidence type="ECO:0000256" key="3">
    <source>
        <dbReference type="ARBA" id="ARBA00022723"/>
    </source>
</evidence>
<evidence type="ECO:0000256" key="7">
    <source>
        <dbReference type="SAM" id="MobiDB-lite"/>
    </source>
</evidence>
<evidence type="ECO:0000256" key="8">
    <source>
        <dbReference type="SAM" id="Phobius"/>
    </source>
</evidence>
<dbReference type="Pfam" id="PF12801">
    <property type="entry name" value="Fer4_5"/>
    <property type="match status" value="2"/>
</dbReference>
<feature type="transmembrane region" description="Helical" evidence="8">
    <location>
        <begin position="297"/>
        <end position="318"/>
    </location>
</feature>
<keyword evidence="8" id="KW-1133">Transmembrane helix</keyword>
<feature type="domain" description="4Fe-4S ferredoxin-type" evidence="9">
    <location>
        <begin position="610"/>
        <end position="642"/>
    </location>
</feature>
<comment type="caution">
    <text evidence="10">The sequence shown here is derived from an EMBL/GenBank/DDBJ whole genome shotgun (WGS) entry which is preliminary data.</text>
</comment>
<dbReference type="PANTHER" id="PTHR30176:SF3">
    <property type="entry name" value="FERREDOXIN-TYPE PROTEIN NAPH"/>
    <property type="match status" value="1"/>
</dbReference>
<feature type="transmembrane region" description="Helical" evidence="8">
    <location>
        <begin position="403"/>
        <end position="427"/>
    </location>
</feature>
<feature type="region of interest" description="Disordered" evidence="7">
    <location>
        <begin position="756"/>
        <end position="859"/>
    </location>
</feature>
<keyword evidence="2" id="KW-0004">4Fe-4S</keyword>
<feature type="compositionally biased region" description="Polar residues" evidence="7">
    <location>
        <begin position="792"/>
        <end position="801"/>
    </location>
</feature>
<evidence type="ECO:0000259" key="9">
    <source>
        <dbReference type="PROSITE" id="PS51379"/>
    </source>
</evidence>
<dbReference type="InterPro" id="IPR017900">
    <property type="entry name" value="4Fe4S_Fe_S_CS"/>
</dbReference>
<protein>
    <submittedName>
        <fullName evidence="10">Putative electron transport protein YccM</fullName>
    </submittedName>
</protein>
<dbReference type="PANTHER" id="PTHR30176">
    <property type="entry name" value="FERREDOXIN-TYPE PROTEIN NAPH"/>
    <property type="match status" value="1"/>
</dbReference>
<dbReference type="InterPro" id="IPR017896">
    <property type="entry name" value="4Fe4S_Fe-S-bd"/>
</dbReference>
<evidence type="ECO:0000256" key="5">
    <source>
        <dbReference type="ARBA" id="ARBA00023004"/>
    </source>
</evidence>
<keyword evidence="6" id="KW-0411">Iron-sulfur</keyword>
<evidence type="ECO:0000256" key="1">
    <source>
        <dbReference type="ARBA" id="ARBA00022448"/>
    </source>
</evidence>
<keyword evidence="5" id="KW-0408">Iron</keyword>
<dbReference type="PROSITE" id="PS51379">
    <property type="entry name" value="4FE4S_FER_2"/>
    <property type="match status" value="5"/>
</dbReference>
<name>A0A5C6FUG9_9PLAN</name>
<evidence type="ECO:0000256" key="6">
    <source>
        <dbReference type="ARBA" id="ARBA00023014"/>
    </source>
</evidence>
<dbReference type="SUPFAM" id="SSF54862">
    <property type="entry name" value="4Fe-4S ferredoxins"/>
    <property type="match status" value="2"/>
</dbReference>
<feature type="transmembrane region" description="Helical" evidence="8">
    <location>
        <begin position="356"/>
        <end position="382"/>
    </location>
</feature>
<dbReference type="OrthoDB" id="9810688at2"/>
<dbReference type="GO" id="GO:0051539">
    <property type="term" value="F:4 iron, 4 sulfur cluster binding"/>
    <property type="evidence" value="ECO:0007669"/>
    <property type="project" value="UniProtKB-KW"/>
</dbReference>
<dbReference type="EMBL" id="SJPZ01000001">
    <property type="protein sequence ID" value="TWU66016.1"/>
    <property type="molecule type" value="Genomic_DNA"/>
</dbReference>
<dbReference type="Proteomes" id="UP000316476">
    <property type="component" value="Unassembled WGS sequence"/>
</dbReference>
<evidence type="ECO:0000313" key="11">
    <source>
        <dbReference type="Proteomes" id="UP000316476"/>
    </source>
</evidence>
<feature type="domain" description="4Fe-4S ferredoxin-type" evidence="9">
    <location>
        <begin position="572"/>
        <end position="602"/>
    </location>
</feature>
<proteinExistence type="predicted"/>
<dbReference type="RefSeq" id="WP_146412517.1">
    <property type="nucleotide sequence ID" value="NZ_SJPZ01000001.1"/>
</dbReference>
<dbReference type="GO" id="GO:0005886">
    <property type="term" value="C:plasma membrane"/>
    <property type="evidence" value="ECO:0007669"/>
    <property type="project" value="TreeGrafter"/>
</dbReference>
<sequence length="859" mass="92524">MTAGKKRLLALGIALVSIAALVAGTDRWQWAVGTVRMAPIVLAASIVGLAASLLMLLSSFRSNDGSAALIRLDWFLPMLRRPKAGSAVSPSFLGRTMRRVMPSALQSDWTTKRRGPVRRWLRRLGPSWTAAPVRRLVQGTCLVAFWILFFYVCWPYDARPALVQPASTGWLLQTVDQQSGEVRFQADDSTNASIEAGDYFVIDTGVLDDASADLGRYRIDVISDGTISLKPSQTEAAGQWDAFFFSTGPYDLYAMRPGQWPSHYADNLRGKEKLPAELFLIIDPLVSLSTAVASRSLVWSLTAAGVILIICVLIPRGFCGYLCPLGTTIDLFDWMVAGRVRRFRVPDDGWWVHIKYYLLAGTMIAAVGGVLVSGFFSAIPVVTRGMLFLLDPVQTGATRGWHLIPPINAGHIVSLFLFAAVLCLGFLRPRFWCKYVCPSGAVFSVGNLFRATERKVESSCIHCNKCVEICPFDAIKPDFTTRGTDCTMCQSCGGVCPTHAIKFVERTNLVQLKTFDDPPTGETSLGRRGFLSAVGGGAAAVVGGVGAVAATKAFGANLSDDKSFRPVRPPGSVPEQEFLQMCIRCGECFKACPNNVLQPEGFQQGLEGLWTPMVQADWAGCESSCNACGQVCPTGAIRALPIEEKRYARMGLAILNESNCLPLAGKEDCDLCVQECQAAGYHAIEYTQVGVQTDENGMPIEGTGFLAPLVIDDACVGCGLCQTRCYAINVKDRGVLDESAIVVVAGGDREDRLMKGSYRELHDRRTGHAAKDPMPTNRGIKSQESDPKDSGASGTATSDSQDPFGLRGDADPFGLGDSFGGESAAPDAQPATNTDDLDPFGIGIETDGGQTPSDDDSPF</sequence>
<keyword evidence="3" id="KW-0479">Metal-binding</keyword>
<evidence type="ECO:0000256" key="4">
    <source>
        <dbReference type="ARBA" id="ARBA00022982"/>
    </source>
</evidence>
<dbReference type="Gene3D" id="3.30.70.20">
    <property type="match status" value="3"/>
</dbReference>
<feature type="transmembrane region" description="Helical" evidence="8">
    <location>
        <begin position="40"/>
        <end position="60"/>
    </location>
</feature>